<dbReference type="InterPro" id="IPR000560">
    <property type="entry name" value="His_Pase_clade-2"/>
</dbReference>
<accession>A0A1E4U1I3</accession>
<keyword evidence="3" id="KW-0325">Glycoprotein</keyword>
<proteinExistence type="inferred from homology"/>
<feature type="active site" description="Proton donor" evidence="4">
    <location>
        <position position="352"/>
    </location>
</feature>
<dbReference type="Gene3D" id="3.40.50.1240">
    <property type="entry name" value="Phosphoglycerate mutase-like"/>
    <property type="match status" value="1"/>
</dbReference>
<comment type="similarity">
    <text evidence="1">Belongs to the histidine acid phosphatase family.</text>
</comment>
<evidence type="ECO:0000256" key="5">
    <source>
        <dbReference type="PIRSR" id="PIRSR000894-2"/>
    </source>
</evidence>
<name>A0A1E4U1I3_PACTA</name>
<dbReference type="AlphaFoldDB" id="A0A1E4U1I3"/>
<evidence type="ECO:0000313" key="7">
    <source>
        <dbReference type="Proteomes" id="UP000094236"/>
    </source>
</evidence>
<evidence type="ECO:0000256" key="3">
    <source>
        <dbReference type="ARBA" id="ARBA00023180"/>
    </source>
</evidence>
<protein>
    <submittedName>
        <fullName evidence="6">Uncharacterized protein</fullName>
    </submittedName>
</protein>
<evidence type="ECO:0000313" key="6">
    <source>
        <dbReference type="EMBL" id="ODV97865.1"/>
    </source>
</evidence>
<feature type="disulfide bond" evidence="5">
    <location>
        <begin position="277"/>
        <end position="290"/>
    </location>
</feature>
<dbReference type="GO" id="GO:0009277">
    <property type="term" value="C:fungal-type cell wall"/>
    <property type="evidence" value="ECO:0007669"/>
    <property type="project" value="TreeGrafter"/>
</dbReference>
<feature type="disulfide bond" evidence="5">
    <location>
        <begin position="80"/>
        <end position="401"/>
    </location>
</feature>
<evidence type="ECO:0000256" key="1">
    <source>
        <dbReference type="ARBA" id="ARBA00005375"/>
    </source>
</evidence>
<dbReference type="PROSITE" id="PS00778">
    <property type="entry name" value="HIS_ACID_PHOSPHAT_2"/>
    <property type="match status" value="1"/>
</dbReference>
<dbReference type="GO" id="GO:0003993">
    <property type="term" value="F:acid phosphatase activity"/>
    <property type="evidence" value="ECO:0007669"/>
    <property type="project" value="TreeGrafter"/>
</dbReference>
<gene>
    <name evidence="6" type="ORF">PACTADRAFT_31291</name>
</gene>
<dbReference type="Proteomes" id="UP000094236">
    <property type="component" value="Unassembled WGS sequence"/>
</dbReference>
<feature type="disulfide bond" evidence="5">
    <location>
        <begin position="423"/>
        <end position="431"/>
    </location>
</feature>
<dbReference type="PANTHER" id="PTHR20963:SF18">
    <property type="entry name" value="ACID PHOSPHATASE PHO11-RELATED"/>
    <property type="match status" value="1"/>
</dbReference>
<evidence type="ECO:0000256" key="4">
    <source>
        <dbReference type="PIRSR" id="PIRSR000894-1"/>
    </source>
</evidence>
<dbReference type="CDD" id="cd07061">
    <property type="entry name" value="HP_HAP_like"/>
    <property type="match status" value="1"/>
</dbReference>
<dbReference type="Pfam" id="PF00328">
    <property type="entry name" value="His_Phos_2"/>
    <property type="match status" value="1"/>
</dbReference>
<evidence type="ECO:0000256" key="2">
    <source>
        <dbReference type="ARBA" id="ARBA00022801"/>
    </source>
</evidence>
<keyword evidence="2" id="KW-0378">Hydrolase</keyword>
<dbReference type="InterPro" id="IPR016274">
    <property type="entry name" value="Histidine_acid_Pase_euk"/>
</dbReference>
<feature type="active site" description="Nucleophile" evidence="4">
    <location>
        <position position="91"/>
    </location>
</feature>
<dbReference type="OrthoDB" id="6509975at2759"/>
<reference evidence="7" key="1">
    <citation type="submission" date="2016-05" db="EMBL/GenBank/DDBJ databases">
        <title>Comparative genomics of biotechnologically important yeasts.</title>
        <authorList>
            <consortium name="DOE Joint Genome Institute"/>
            <person name="Riley R."/>
            <person name="Haridas S."/>
            <person name="Wolfe K.H."/>
            <person name="Lopes M.R."/>
            <person name="Hittinger C.T."/>
            <person name="Goker M."/>
            <person name="Salamov A."/>
            <person name="Wisecaver J."/>
            <person name="Long T.M."/>
            <person name="Aerts A.L."/>
            <person name="Barry K."/>
            <person name="Choi C."/>
            <person name="Clum A."/>
            <person name="Coughlan A.Y."/>
            <person name="Deshpande S."/>
            <person name="Douglass A.P."/>
            <person name="Hanson S.J."/>
            <person name="Klenk H.-P."/>
            <person name="Labutti K."/>
            <person name="Lapidus A."/>
            <person name="Lindquist E."/>
            <person name="Lipzen A."/>
            <person name="Meier-Kolthoff J.P."/>
            <person name="Ohm R.A."/>
            <person name="Otillar R.P."/>
            <person name="Pangilinan J."/>
            <person name="Peng Y."/>
            <person name="Rokas A."/>
            <person name="Rosa C.A."/>
            <person name="Scheuner C."/>
            <person name="Sibirny A.A."/>
            <person name="Slot J.C."/>
            <person name="Stielow J.B."/>
            <person name="Sun H."/>
            <person name="Kurtzman C.P."/>
            <person name="Blackwell M."/>
            <person name="Grigoriev I.V."/>
            <person name="Jeffries T.W."/>
        </authorList>
    </citation>
    <scope>NUCLEOTIDE SEQUENCE [LARGE SCALE GENOMIC DNA]</scope>
    <source>
        <strain evidence="7">NRRL Y-2460</strain>
    </source>
</reference>
<dbReference type="PIRSF" id="PIRSF000894">
    <property type="entry name" value="Acid_phosphatase"/>
    <property type="match status" value="1"/>
</dbReference>
<keyword evidence="7" id="KW-1185">Reference proteome</keyword>
<sequence length="471" mass="52067">MIVGSLNVTVLSIAALLIVLLSISTLTTKPLSSSVLGSVGGKPYPQTSTEQFNVLRFGGALAPYVSHHGYGVGPETPEDCVVDQVHLLMRHGERYPTYDSGKRFEKLLNKLQKLSNVETYTGPLAFIKDYKYFATDEDYELETHSGPYNGLEDSYKVGLKFREKYGHLFDDQNEVLPVFSAGQERVVDTAKSFAKGFLAKSANDSLLSLQALPESSAQGANTLTAATSCKPFDYSENDELLSKYSTKYLEKAANRLNRLSPGFNIDADDAFQMMSLCGFELNVRGDPVWCKLFTKDEWVAFGYQRDLDFYYRASYGHSLAVAIGSNYANATATLLKEGPSEVGKLFFSFSHDTDITPVVAAMGLLQSASHLSVDQIDFFSPFKCSQIVPMGAKVVVERLKCSTDGKAYARIILNDSVIPLANCSDGPGFSCEVNDYHERIIRGLKGTTYTEVCQIDEDLPQSLEVYWNWSK</sequence>
<dbReference type="EMBL" id="KV454011">
    <property type="protein sequence ID" value="ODV97865.1"/>
    <property type="molecule type" value="Genomic_DNA"/>
</dbReference>
<dbReference type="PROSITE" id="PS00616">
    <property type="entry name" value="HIS_ACID_PHOSPHAT_1"/>
    <property type="match status" value="1"/>
</dbReference>
<dbReference type="InterPro" id="IPR033379">
    <property type="entry name" value="Acid_Pase_AS"/>
</dbReference>
<dbReference type="STRING" id="669874.A0A1E4U1I3"/>
<dbReference type="InterPro" id="IPR029033">
    <property type="entry name" value="His_PPase_superfam"/>
</dbReference>
<organism evidence="6 7">
    <name type="scientific">Pachysolen tannophilus NRRL Y-2460</name>
    <dbReference type="NCBI Taxonomy" id="669874"/>
    <lineage>
        <taxon>Eukaryota</taxon>
        <taxon>Fungi</taxon>
        <taxon>Dikarya</taxon>
        <taxon>Ascomycota</taxon>
        <taxon>Saccharomycotina</taxon>
        <taxon>Pichiomycetes</taxon>
        <taxon>Pachysolenaceae</taxon>
        <taxon>Pachysolen</taxon>
    </lineage>
</organism>
<keyword evidence="5" id="KW-1015">Disulfide bond</keyword>
<dbReference type="SUPFAM" id="SSF53254">
    <property type="entry name" value="Phosphoglycerate mutase-like"/>
    <property type="match status" value="1"/>
</dbReference>
<dbReference type="PANTHER" id="PTHR20963">
    <property type="entry name" value="MULTIPLE INOSITOL POLYPHOSPHATE PHOSPHATASE-RELATED"/>
    <property type="match status" value="1"/>
</dbReference>